<proteinExistence type="inferred from homology"/>
<gene>
    <name evidence="8" type="primary">TM192</name>
    <name evidence="10" type="synonym">LOC105230282</name>
</gene>
<evidence type="ECO:0000256" key="5">
    <source>
        <dbReference type="ARBA" id="ARBA00022989"/>
    </source>
</evidence>
<reference evidence="10" key="2">
    <citation type="submission" date="2025-04" db="UniProtKB">
        <authorList>
            <consortium name="RefSeq"/>
        </authorList>
    </citation>
    <scope>IDENTIFICATION</scope>
    <source>
        <strain evidence="10">Punador</strain>
    </source>
</reference>
<reference evidence="9" key="3">
    <citation type="submission" date="2025-05" db="UniProtKB">
        <authorList>
            <consortium name="RefSeq"/>
        </authorList>
    </citation>
    <scope>NUCLEOTIDE SEQUENCE [LARGE SCALE GENOMIC DNA]</scope>
    <source>
        <strain evidence="10">Punador</strain>
    </source>
</reference>
<feature type="transmembrane region" description="Helical" evidence="7">
    <location>
        <begin position="101"/>
        <end position="120"/>
    </location>
</feature>
<evidence type="ECO:0000256" key="4">
    <source>
        <dbReference type="ARBA" id="ARBA00022692"/>
    </source>
</evidence>
<evidence type="ECO:0000256" key="2">
    <source>
        <dbReference type="ARBA" id="ARBA00006314"/>
    </source>
</evidence>
<dbReference type="KEGG" id="bdr:105230282"/>
<feature type="transmembrane region" description="Helical" evidence="7">
    <location>
        <begin position="184"/>
        <end position="205"/>
    </location>
</feature>
<dbReference type="InterPro" id="IPR029399">
    <property type="entry name" value="TMEM192"/>
</dbReference>
<dbReference type="GO" id="GO:0005765">
    <property type="term" value="C:lysosomal membrane"/>
    <property type="evidence" value="ECO:0007669"/>
    <property type="project" value="TreeGrafter"/>
</dbReference>
<keyword evidence="6 7" id="KW-0472">Membrane</keyword>
<dbReference type="Proteomes" id="UP001652620">
    <property type="component" value="Chromosome 2"/>
</dbReference>
<evidence type="ECO:0000256" key="6">
    <source>
        <dbReference type="ARBA" id="ARBA00023136"/>
    </source>
</evidence>
<dbReference type="PANTHER" id="PTHR31592">
    <property type="entry name" value="TRANSMEMBRANE PROTEIN 192"/>
    <property type="match status" value="1"/>
</dbReference>
<dbReference type="GeneID" id="105230282"/>
<keyword evidence="4 7" id="KW-0812">Transmembrane</keyword>
<protein>
    <recommendedName>
        <fullName evidence="3">Transmembrane protein 192</fullName>
    </recommendedName>
</protein>
<keyword evidence="5 7" id="KW-1133">Transmembrane helix</keyword>
<dbReference type="OMA" id="HGCYIDK"/>
<evidence type="ECO:0000313" key="9">
    <source>
        <dbReference type="Proteomes" id="UP001652620"/>
    </source>
</evidence>
<comment type="similarity">
    <text evidence="2">Belongs to the TMEM192 family.</text>
</comment>
<name>A0A034WAQ9_BACDO</name>
<dbReference type="GO" id="GO:0005770">
    <property type="term" value="C:late endosome"/>
    <property type="evidence" value="ECO:0007669"/>
    <property type="project" value="TreeGrafter"/>
</dbReference>
<reference evidence="8" key="1">
    <citation type="journal article" date="2014" name="BMC Genomics">
        <title>Characterizing the developmental transcriptome of the oriental fruit fly, Bactrocera dorsalis (Diptera: Tephritidae) through comparative genomic analysis with Drosophila melanogaster utilizing modENCODE datasets.</title>
        <authorList>
            <person name="Geib S.M."/>
            <person name="Calla B."/>
            <person name="Hall B."/>
            <person name="Hou S."/>
            <person name="Manoukis N.C."/>
        </authorList>
    </citation>
    <scope>NUCLEOTIDE SEQUENCE</scope>
    <source>
        <strain evidence="8">Punador</strain>
    </source>
</reference>
<evidence type="ECO:0000256" key="1">
    <source>
        <dbReference type="ARBA" id="ARBA00004141"/>
    </source>
</evidence>
<accession>A0A034WAQ9</accession>
<evidence type="ECO:0000256" key="7">
    <source>
        <dbReference type="SAM" id="Phobius"/>
    </source>
</evidence>
<sequence length="280" mass="30943">MVSLGHNFNANRSAQYMNMGDNRASVTPSNAAAGVGAGTFGSDTQELLDPVLTSNTDGTFKSLKTIPAFSIHLLISSVISFIGIVLAFAWPEDKRCEAYFIMLYLRATFWVITFLFDHLIKKHHDDLRLNGYHEFHRATAMQKSIPLNVVSLWNSMLLAVQAGIHHYYGVNFWQHCAEGFLSPVSYIAAFNTLETLVLSATHGCYISKVRKFNKSAPPPDALRGGNSASGSLGLMQPGGNTTELLEKQADLIAYLKDHNQKLNQKLHQMQLNARTVNLTA</sequence>
<evidence type="ECO:0000256" key="3">
    <source>
        <dbReference type="ARBA" id="ARBA00014635"/>
    </source>
</evidence>
<dbReference type="PANTHER" id="PTHR31592:SF1">
    <property type="entry name" value="TRANSMEMBRANE PROTEIN 192"/>
    <property type="match status" value="1"/>
</dbReference>
<feature type="transmembrane region" description="Helical" evidence="7">
    <location>
        <begin position="145"/>
        <end position="164"/>
    </location>
</feature>
<comment type="subcellular location">
    <subcellularLocation>
        <location evidence="1">Membrane</location>
        <topology evidence="1">Multi-pass membrane protein</topology>
    </subcellularLocation>
</comment>
<keyword evidence="9" id="KW-1185">Reference proteome</keyword>
<evidence type="ECO:0000313" key="10">
    <source>
        <dbReference type="RefSeq" id="XP_011209273.1"/>
    </source>
</evidence>
<dbReference type="AlphaFoldDB" id="A0A034WAQ9"/>
<dbReference type="Pfam" id="PF14802">
    <property type="entry name" value="TMEM192"/>
    <property type="match status" value="1"/>
</dbReference>
<dbReference type="RefSeq" id="XP_011209273.1">
    <property type="nucleotide sequence ID" value="XM_011210971.3"/>
</dbReference>
<organism evidence="8">
    <name type="scientific">Bactrocera dorsalis</name>
    <name type="common">Oriental fruit fly</name>
    <name type="synonym">Dacus dorsalis</name>
    <dbReference type="NCBI Taxonomy" id="27457"/>
    <lineage>
        <taxon>Eukaryota</taxon>
        <taxon>Metazoa</taxon>
        <taxon>Ecdysozoa</taxon>
        <taxon>Arthropoda</taxon>
        <taxon>Hexapoda</taxon>
        <taxon>Insecta</taxon>
        <taxon>Pterygota</taxon>
        <taxon>Neoptera</taxon>
        <taxon>Endopterygota</taxon>
        <taxon>Diptera</taxon>
        <taxon>Brachycera</taxon>
        <taxon>Muscomorpha</taxon>
        <taxon>Tephritoidea</taxon>
        <taxon>Tephritidae</taxon>
        <taxon>Bactrocera</taxon>
        <taxon>Bactrocera</taxon>
    </lineage>
</organism>
<dbReference type="EMBL" id="GAKP01007767">
    <property type="protein sequence ID" value="JAC51185.1"/>
    <property type="molecule type" value="Transcribed_RNA"/>
</dbReference>
<dbReference type="OrthoDB" id="6277625at2759"/>
<evidence type="ECO:0000313" key="8">
    <source>
        <dbReference type="EMBL" id="JAC51185.1"/>
    </source>
</evidence>
<feature type="transmembrane region" description="Helical" evidence="7">
    <location>
        <begin position="69"/>
        <end position="89"/>
    </location>
</feature>